<gene>
    <name evidence="1" type="ORF">DQG23_04440</name>
</gene>
<comment type="caution">
    <text evidence="1">The sequence shown here is derived from an EMBL/GenBank/DDBJ whole genome shotgun (WGS) entry which is preliminary data.</text>
</comment>
<organism evidence="1 2">
    <name type="scientific">Paenibacillus contaminans</name>
    <dbReference type="NCBI Taxonomy" id="450362"/>
    <lineage>
        <taxon>Bacteria</taxon>
        <taxon>Bacillati</taxon>
        <taxon>Bacillota</taxon>
        <taxon>Bacilli</taxon>
        <taxon>Bacillales</taxon>
        <taxon>Paenibacillaceae</taxon>
        <taxon>Paenibacillus</taxon>
    </lineage>
</organism>
<name>A0A329MS76_9BACL</name>
<evidence type="ECO:0000313" key="1">
    <source>
        <dbReference type="EMBL" id="RAV22206.1"/>
    </source>
</evidence>
<reference evidence="1 2" key="1">
    <citation type="journal article" date="2009" name="Int. J. Syst. Evol. Microbiol.">
        <title>Paenibacillus contaminans sp. nov., isolated from a contaminated laboratory plate.</title>
        <authorList>
            <person name="Chou J.H."/>
            <person name="Lee J.H."/>
            <person name="Lin M.C."/>
            <person name="Chang P.S."/>
            <person name="Arun A.B."/>
            <person name="Young C.C."/>
            <person name="Chen W.M."/>
        </authorList>
    </citation>
    <scope>NUCLEOTIDE SEQUENCE [LARGE SCALE GENOMIC DNA]</scope>
    <source>
        <strain evidence="1 2">CKOBP-6</strain>
    </source>
</reference>
<sequence>MANTKIVLNDGLTLFKEVVANTTATIDPASMATVTGSLSSGLTVTGAAFGDHVILTAPYDLQGVIASGFVSAANTVKVSFFNPTGGTIDLASGSYKILVVRF</sequence>
<dbReference type="AlphaFoldDB" id="A0A329MS76"/>
<dbReference type="OrthoDB" id="2629095at2"/>
<proteinExistence type="predicted"/>
<keyword evidence="2" id="KW-1185">Reference proteome</keyword>
<protein>
    <submittedName>
        <fullName evidence="1">Uncharacterized protein</fullName>
    </submittedName>
</protein>
<dbReference type="RefSeq" id="WP_113029612.1">
    <property type="nucleotide sequence ID" value="NZ_QMFB01000002.1"/>
</dbReference>
<dbReference type="Proteomes" id="UP000250369">
    <property type="component" value="Unassembled WGS sequence"/>
</dbReference>
<accession>A0A329MS76</accession>
<dbReference type="EMBL" id="QMFB01000002">
    <property type="protein sequence ID" value="RAV22206.1"/>
    <property type="molecule type" value="Genomic_DNA"/>
</dbReference>
<evidence type="ECO:0000313" key="2">
    <source>
        <dbReference type="Proteomes" id="UP000250369"/>
    </source>
</evidence>